<dbReference type="Proteomes" id="UP000520814">
    <property type="component" value="Unassembled WGS sequence"/>
</dbReference>
<organism evidence="4 5">
    <name type="scientific">Armatimonas rosea</name>
    <dbReference type="NCBI Taxonomy" id="685828"/>
    <lineage>
        <taxon>Bacteria</taxon>
        <taxon>Bacillati</taxon>
        <taxon>Armatimonadota</taxon>
        <taxon>Armatimonadia</taxon>
        <taxon>Armatimonadales</taxon>
        <taxon>Armatimonadaceae</taxon>
        <taxon>Armatimonas</taxon>
    </lineage>
</organism>
<evidence type="ECO:0000259" key="3">
    <source>
        <dbReference type="Pfam" id="PF07596"/>
    </source>
</evidence>
<dbReference type="GO" id="GO:0015627">
    <property type="term" value="C:type II protein secretion system complex"/>
    <property type="evidence" value="ECO:0007669"/>
    <property type="project" value="InterPro"/>
</dbReference>
<name>A0A7W9SLE3_ARMRO</name>
<evidence type="ECO:0000256" key="2">
    <source>
        <dbReference type="SAM" id="Phobius"/>
    </source>
</evidence>
<proteinExistence type="predicted"/>
<keyword evidence="2" id="KW-1133">Transmembrane helix</keyword>
<keyword evidence="5" id="KW-1185">Reference proteome</keyword>
<feature type="transmembrane region" description="Helical" evidence="2">
    <location>
        <begin position="29"/>
        <end position="53"/>
    </location>
</feature>
<evidence type="ECO:0000313" key="4">
    <source>
        <dbReference type="EMBL" id="MBB6048791.1"/>
    </source>
</evidence>
<reference evidence="4 5" key="1">
    <citation type="submission" date="2020-08" db="EMBL/GenBank/DDBJ databases">
        <title>Genomic Encyclopedia of Type Strains, Phase IV (KMG-IV): sequencing the most valuable type-strain genomes for metagenomic binning, comparative biology and taxonomic classification.</title>
        <authorList>
            <person name="Goeker M."/>
        </authorList>
    </citation>
    <scope>NUCLEOTIDE SEQUENCE [LARGE SCALE GENOMIC DNA]</scope>
    <source>
        <strain evidence="4 5">DSM 23562</strain>
    </source>
</reference>
<sequence length="262" mass="28227">MALRGPGPLRACAAQGGDFQAPTRPMPHAFTLIELLVVIAIIAILAAILFPVFTQAREKARQTSCLSNAKQLGLAIVMYRQDYDQINPRHRLCPDRVGDALCSTASPTVATGPNETWWAPYDNAISPEPPSPVSVPYNTATKAGMLQPYAKNLAIFKCPSYPQGQVGYAMSYVTVGPMGKPDAEVTNPSVLFVWDHARTPGCADTRAGNSGPVWGIFPVSADTAHTHYPLRHSGGFTTLRYDGSAKWRKPESLSTVDFTAAP</sequence>
<evidence type="ECO:0000313" key="5">
    <source>
        <dbReference type="Proteomes" id="UP000520814"/>
    </source>
</evidence>
<dbReference type="PANTHER" id="PTHR30093:SF2">
    <property type="entry name" value="TYPE II SECRETION SYSTEM PROTEIN H"/>
    <property type="match status" value="1"/>
</dbReference>
<dbReference type="NCBIfam" id="TIGR02532">
    <property type="entry name" value="IV_pilin_GFxxxE"/>
    <property type="match status" value="1"/>
</dbReference>
<protein>
    <submittedName>
        <fullName evidence="4">Prepilin-type N-terminal cleavage/methylation domain-containing protein</fullName>
    </submittedName>
</protein>
<dbReference type="SUPFAM" id="SSF54523">
    <property type="entry name" value="Pili subunits"/>
    <property type="match status" value="1"/>
</dbReference>
<dbReference type="PRINTS" id="PR00813">
    <property type="entry name" value="BCTERIALGSPG"/>
</dbReference>
<dbReference type="InterPro" id="IPR012902">
    <property type="entry name" value="N_methyl_site"/>
</dbReference>
<evidence type="ECO:0000256" key="1">
    <source>
        <dbReference type="ARBA" id="ARBA00022481"/>
    </source>
</evidence>
<dbReference type="InterPro" id="IPR045584">
    <property type="entry name" value="Pilin-like"/>
</dbReference>
<gene>
    <name evidence="4" type="ORF">HNQ39_000553</name>
</gene>
<dbReference type="Pfam" id="PF07963">
    <property type="entry name" value="N_methyl"/>
    <property type="match status" value="1"/>
</dbReference>
<keyword evidence="1" id="KW-0488">Methylation</keyword>
<dbReference type="EMBL" id="JACHGW010000001">
    <property type="protein sequence ID" value="MBB6048791.1"/>
    <property type="molecule type" value="Genomic_DNA"/>
</dbReference>
<dbReference type="Gene3D" id="3.30.700.10">
    <property type="entry name" value="Glycoprotein, Type 4 Pilin"/>
    <property type="match status" value="1"/>
</dbReference>
<dbReference type="InterPro" id="IPR000983">
    <property type="entry name" value="Bac_GSPG_pilin"/>
</dbReference>
<comment type="caution">
    <text evidence="4">The sequence shown here is derived from an EMBL/GenBank/DDBJ whole genome shotgun (WGS) entry which is preliminary data.</text>
</comment>
<accession>A0A7W9SLE3</accession>
<dbReference type="GO" id="GO:0015628">
    <property type="term" value="P:protein secretion by the type II secretion system"/>
    <property type="evidence" value="ECO:0007669"/>
    <property type="project" value="InterPro"/>
</dbReference>
<keyword evidence="2" id="KW-0472">Membrane</keyword>
<dbReference type="InterPro" id="IPR011453">
    <property type="entry name" value="DUF1559"/>
</dbReference>
<dbReference type="PANTHER" id="PTHR30093">
    <property type="entry name" value="GENERAL SECRETION PATHWAY PROTEIN G"/>
    <property type="match status" value="1"/>
</dbReference>
<dbReference type="AlphaFoldDB" id="A0A7W9SLE3"/>
<feature type="domain" description="DUF1559" evidence="3">
    <location>
        <begin position="55"/>
        <end position="174"/>
    </location>
</feature>
<keyword evidence="2" id="KW-0812">Transmembrane</keyword>
<dbReference type="Pfam" id="PF07596">
    <property type="entry name" value="SBP_bac_10"/>
    <property type="match status" value="1"/>
</dbReference>